<reference evidence="2 3" key="1">
    <citation type="submission" date="2019-04" db="EMBL/GenBank/DDBJ databases">
        <title>Draft genome sequence of Youngimonas vesicularis.</title>
        <authorList>
            <person name="Hameed A."/>
        </authorList>
    </citation>
    <scope>NUCLEOTIDE SEQUENCE [LARGE SCALE GENOMIC DNA]</scope>
    <source>
        <strain evidence="2 3">CC-AMW-E</strain>
    </source>
</reference>
<protein>
    <submittedName>
        <fullName evidence="2">DUF2202 domain-containing protein</fullName>
    </submittedName>
</protein>
<sequence length="209" mass="22896">MQRTIDTADTLDTLKAQISGMGQRWKYMIDQAEQQVSATVQTAEPVETPISDPGDPSRPEKLFEPYDMGDISTLLFMLEEEKMAGDLYETFGDLYGARIFDNIAASEDNHFNALLAQADQMGLFIDSFVFAEAGEFQNDEIQALYDSLLAQGSQSLTDAFEVGVLIELTDIDDITAAMAGVEGTALEDVYQNLLDGSLNHLAAFEGQLA</sequence>
<accession>A0A4S3MCC3</accession>
<comment type="caution">
    <text evidence="2">The sequence shown here is derived from an EMBL/GenBank/DDBJ whole genome shotgun (WGS) entry which is preliminary data.</text>
</comment>
<dbReference type="InterPro" id="IPR012347">
    <property type="entry name" value="Ferritin-like"/>
</dbReference>
<dbReference type="Pfam" id="PF09968">
    <property type="entry name" value="DUF2202"/>
    <property type="match status" value="1"/>
</dbReference>
<dbReference type="Proteomes" id="UP000306113">
    <property type="component" value="Unassembled WGS sequence"/>
</dbReference>
<dbReference type="RefSeq" id="WP_136338292.1">
    <property type="nucleotide sequence ID" value="NZ_SSMD01000002.1"/>
</dbReference>
<dbReference type="CDD" id="cd01048">
    <property type="entry name" value="Ferritin_like_AB2"/>
    <property type="match status" value="1"/>
</dbReference>
<dbReference type="AlphaFoldDB" id="A0A4S3MCC3"/>
<evidence type="ECO:0000313" key="2">
    <source>
        <dbReference type="EMBL" id="THD75931.1"/>
    </source>
</evidence>
<dbReference type="InterPro" id="IPR009078">
    <property type="entry name" value="Ferritin-like_SF"/>
</dbReference>
<proteinExistence type="predicted"/>
<dbReference type="Gene3D" id="1.20.1260.10">
    <property type="match status" value="1"/>
</dbReference>
<evidence type="ECO:0000313" key="3">
    <source>
        <dbReference type="Proteomes" id="UP000306113"/>
    </source>
</evidence>
<organism evidence="2 3">
    <name type="scientific">Thalassobius vesicularis</name>
    <dbReference type="NCBI Taxonomy" id="1294297"/>
    <lineage>
        <taxon>Bacteria</taxon>
        <taxon>Pseudomonadati</taxon>
        <taxon>Pseudomonadota</taxon>
        <taxon>Alphaproteobacteria</taxon>
        <taxon>Rhodobacterales</taxon>
        <taxon>Roseobacteraceae</taxon>
        <taxon>Thalassovita</taxon>
    </lineage>
</organism>
<name>A0A4S3MCC3_9RHOB</name>
<evidence type="ECO:0000259" key="1">
    <source>
        <dbReference type="Pfam" id="PF09968"/>
    </source>
</evidence>
<dbReference type="InterPro" id="IPR019243">
    <property type="entry name" value="DUF2202"/>
</dbReference>
<keyword evidence="3" id="KW-1185">Reference proteome</keyword>
<dbReference type="SUPFAM" id="SSF47240">
    <property type="entry name" value="Ferritin-like"/>
    <property type="match status" value="1"/>
</dbReference>
<dbReference type="OrthoDB" id="9801086at2"/>
<gene>
    <name evidence="2" type="ORF">E7681_05655</name>
</gene>
<dbReference type="EMBL" id="SSMD01000002">
    <property type="protein sequence ID" value="THD75931.1"/>
    <property type="molecule type" value="Genomic_DNA"/>
</dbReference>
<feature type="domain" description="DUF2202" evidence="1">
    <location>
        <begin position="70"/>
        <end position="205"/>
    </location>
</feature>